<accession>A0A940YBG7</accession>
<name>A0A940YBG7_9BURK</name>
<comment type="similarity">
    <text evidence="2">Belongs to the EamA transporter family.</text>
</comment>
<dbReference type="PANTHER" id="PTHR32322">
    <property type="entry name" value="INNER MEMBRANE TRANSPORTER"/>
    <property type="match status" value="1"/>
</dbReference>
<dbReference type="InterPro" id="IPR037185">
    <property type="entry name" value="EmrE-like"/>
</dbReference>
<feature type="domain" description="EamA" evidence="7">
    <location>
        <begin position="150"/>
        <end position="284"/>
    </location>
</feature>
<keyword evidence="4 6" id="KW-1133">Transmembrane helix</keyword>
<dbReference type="Pfam" id="PF00892">
    <property type="entry name" value="EamA"/>
    <property type="match status" value="2"/>
</dbReference>
<feature type="transmembrane region" description="Helical" evidence="6">
    <location>
        <begin position="182"/>
        <end position="200"/>
    </location>
</feature>
<keyword evidence="9" id="KW-1185">Reference proteome</keyword>
<keyword evidence="5 6" id="KW-0472">Membrane</keyword>
<dbReference type="SUPFAM" id="SSF103481">
    <property type="entry name" value="Multidrug resistance efflux transporter EmrE"/>
    <property type="match status" value="2"/>
</dbReference>
<feature type="transmembrane region" description="Helical" evidence="6">
    <location>
        <begin position="5"/>
        <end position="25"/>
    </location>
</feature>
<keyword evidence="3 6" id="KW-0812">Transmembrane</keyword>
<evidence type="ECO:0000256" key="2">
    <source>
        <dbReference type="ARBA" id="ARBA00007362"/>
    </source>
</evidence>
<evidence type="ECO:0000259" key="7">
    <source>
        <dbReference type="Pfam" id="PF00892"/>
    </source>
</evidence>
<gene>
    <name evidence="8" type="ORF">KAK03_23615</name>
</gene>
<evidence type="ECO:0000256" key="6">
    <source>
        <dbReference type="SAM" id="Phobius"/>
    </source>
</evidence>
<feature type="transmembrane region" description="Helical" evidence="6">
    <location>
        <begin position="244"/>
        <end position="262"/>
    </location>
</feature>
<evidence type="ECO:0000313" key="8">
    <source>
        <dbReference type="EMBL" id="MBQ0933474.1"/>
    </source>
</evidence>
<comment type="caution">
    <text evidence="8">The sequence shown here is derived from an EMBL/GenBank/DDBJ whole genome shotgun (WGS) entry which is preliminary data.</text>
</comment>
<dbReference type="GO" id="GO:0016020">
    <property type="term" value="C:membrane"/>
    <property type="evidence" value="ECO:0007669"/>
    <property type="project" value="UniProtKB-SubCell"/>
</dbReference>
<dbReference type="EMBL" id="JAGQDD010000030">
    <property type="protein sequence ID" value="MBQ0933474.1"/>
    <property type="molecule type" value="Genomic_DNA"/>
</dbReference>
<feature type="transmembrane region" description="Helical" evidence="6">
    <location>
        <begin position="148"/>
        <end position="170"/>
    </location>
</feature>
<evidence type="ECO:0000256" key="4">
    <source>
        <dbReference type="ARBA" id="ARBA00022989"/>
    </source>
</evidence>
<comment type="subcellular location">
    <subcellularLocation>
        <location evidence="1">Membrane</location>
        <topology evidence="1">Multi-pass membrane protein</topology>
    </subcellularLocation>
</comment>
<dbReference type="PANTHER" id="PTHR32322:SF2">
    <property type="entry name" value="EAMA DOMAIN-CONTAINING PROTEIN"/>
    <property type="match status" value="1"/>
</dbReference>
<dbReference type="InterPro" id="IPR000620">
    <property type="entry name" value="EamA_dom"/>
</dbReference>
<proteinExistence type="inferred from homology"/>
<feature type="transmembrane region" description="Helical" evidence="6">
    <location>
        <begin position="120"/>
        <end position="136"/>
    </location>
</feature>
<feature type="transmembrane region" description="Helical" evidence="6">
    <location>
        <begin position="31"/>
        <end position="50"/>
    </location>
</feature>
<feature type="transmembrane region" description="Helical" evidence="6">
    <location>
        <begin position="212"/>
        <end position="235"/>
    </location>
</feature>
<dbReference type="AlphaFoldDB" id="A0A940YBG7"/>
<evidence type="ECO:0000313" key="9">
    <source>
        <dbReference type="Proteomes" id="UP000676246"/>
    </source>
</evidence>
<evidence type="ECO:0000256" key="3">
    <source>
        <dbReference type="ARBA" id="ARBA00022692"/>
    </source>
</evidence>
<dbReference type="InterPro" id="IPR050638">
    <property type="entry name" value="AA-Vitamin_Transporters"/>
</dbReference>
<dbReference type="RefSeq" id="WP_210857139.1">
    <property type="nucleotide sequence ID" value="NZ_JAGQDD010000030.1"/>
</dbReference>
<feature type="domain" description="EamA" evidence="7">
    <location>
        <begin position="5"/>
        <end position="135"/>
    </location>
</feature>
<feature type="transmembrane region" description="Helical" evidence="6">
    <location>
        <begin position="88"/>
        <end position="108"/>
    </location>
</feature>
<evidence type="ECO:0000256" key="1">
    <source>
        <dbReference type="ARBA" id="ARBA00004141"/>
    </source>
</evidence>
<organism evidence="8 9">
    <name type="scientific">Ideonella alba</name>
    <dbReference type="NCBI Taxonomy" id="2824118"/>
    <lineage>
        <taxon>Bacteria</taxon>
        <taxon>Pseudomonadati</taxon>
        <taxon>Pseudomonadota</taxon>
        <taxon>Betaproteobacteria</taxon>
        <taxon>Burkholderiales</taxon>
        <taxon>Sphaerotilaceae</taxon>
        <taxon>Ideonella</taxon>
    </lineage>
</organism>
<feature type="transmembrane region" description="Helical" evidence="6">
    <location>
        <begin position="62"/>
        <end position="82"/>
    </location>
</feature>
<protein>
    <submittedName>
        <fullName evidence="8">EamA family transporter</fullName>
    </submittedName>
</protein>
<evidence type="ECO:0000256" key="5">
    <source>
        <dbReference type="ARBA" id="ARBA00023136"/>
    </source>
</evidence>
<feature type="transmembrane region" description="Helical" evidence="6">
    <location>
        <begin position="268"/>
        <end position="287"/>
    </location>
</feature>
<reference evidence="8 9" key="1">
    <citation type="submission" date="2021-04" db="EMBL/GenBank/DDBJ databases">
        <title>The genome sequence of Ideonella sp. 3Y2.</title>
        <authorList>
            <person name="Liu Y."/>
        </authorList>
    </citation>
    <scope>NUCLEOTIDE SEQUENCE [LARGE SCALE GENOMIC DNA]</scope>
    <source>
        <strain evidence="8 9">3Y2</strain>
    </source>
</reference>
<sequence>MPSSVLFIVCVLVWGTTWFAILYQLEAIAPGAGVALRFTLAALAVALWAWWRGENLRLPVRLHRWFALQGLAGFALAYWCVYEAERHVVTGLVAVGYAASPLLNMVLARWLLGSPMSRRVAIGGVAGVGGVVMIFWHEFARLAASPSVLTGAALTAAAVLMSSVSSLCAAHYHRQQVSGPAPLAWAMGYGALCMALLSLASGESWTLRWSAAFGWSLAYLVLAGSVLAFGSYYALMKRIGPARAAYVGVSTPVVAMTVSMLFEGYRPEALAVAGALLAVAGNVWALWPQRAGPSIKAPA</sequence>
<dbReference type="Proteomes" id="UP000676246">
    <property type="component" value="Unassembled WGS sequence"/>
</dbReference>